<dbReference type="SUPFAM" id="SSF54826">
    <property type="entry name" value="Enolase N-terminal domain-like"/>
    <property type="match status" value="1"/>
</dbReference>
<dbReference type="Pfam" id="PF02746">
    <property type="entry name" value="MR_MLE_N"/>
    <property type="match status" value="1"/>
</dbReference>
<dbReference type="EMBL" id="BAABFO010000003">
    <property type="protein sequence ID" value="GAA4325580.1"/>
    <property type="molecule type" value="Genomic_DNA"/>
</dbReference>
<dbReference type="SMART" id="SM00922">
    <property type="entry name" value="MR_MLE"/>
    <property type="match status" value="1"/>
</dbReference>
<dbReference type="InterPro" id="IPR036849">
    <property type="entry name" value="Enolase-like_C_sf"/>
</dbReference>
<dbReference type="InterPro" id="IPR034593">
    <property type="entry name" value="DgoD-like"/>
</dbReference>
<comment type="caution">
    <text evidence="3">The sequence shown here is derived from an EMBL/GenBank/DDBJ whole genome shotgun (WGS) entry which is preliminary data.</text>
</comment>
<evidence type="ECO:0000256" key="1">
    <source>
        <dbReference type="ARBA" id="ARBA00023239"/>
    </source>
</evidence>
<keyword evidence="1" id="KW-0456">Lyase</keyword>
<protein>
    <recommendedName>
        <fullName evidence="2">Mandelate racemase/muconate lactonizing enzyme C-terminal domain-containing protein</fullName>
    </recommendedName>
</protein>
<dbReference type="Gene3D" id="3.30.390.10">
    <property type="entry name" value="Enolase-like, N-terminal domain"/>
    <property type="match status" value="1"/>
</dbReference>
<organism evidence="3 4">
    <name type="scientific">Pigmentiphaga soli</name>
    <dbReference type="NCBI Taxonomy" id="1007095"/>
    <lineage>
        <taxon>Bacteria</taxon>
        <taxon>Pseudomonadati</taxon>
        <taxon>Pseudomonadota</taxon>
        <taxon>Betaproteobacteria</taxon>
        <taxon>Burkholderiales</taxon>
        <taxon>Alcaligenaceae</taxon>
        <taxon>Pigmentiphaga</taxon>
    </lineage>
</organism>
<dbReference type="Gene3D" id="3.20.20.120">
    <property type="entry name" value="Enolase-like C-terminal domain"/>
    <property type="match status" value="1"/>
</dbReference>
<dbReference type="InterPro" id="IPR029017">
    <property type="entry name" value="Enolase-like_N"/>
</dbReference>
<sequence length="383" mass="39787">MTIRIDYCRLDAVRVSPKTVWLFLTLAAADGVRGIGEASLNQHEDEVRAAAERLAPALLGLDAGQPAGLAARLPYASLPEAAFVSAASQALWDAAARRRGIAVAEALGGARRRRIPLYANINRKTEDRSPQGFAATARLALARGYDAFKIAPFDEVRPGQDAAAVRRGIGLGLPRAAAVRGAVGGGARLMVDCHWRFDERGARELVAAAAGSGLGLYWIECPTPETADHYPALRGLRAQANAAGIRLAGAEHMSGLAGFAPLLAAGVYDAMMPDVKYAGGLDEMLAIAGAFKAAGVDFSPHNPTGPVCHAASLQIAAAASAFDCLELQFDETPRFDELVGHGLPQVDNGAVQLPDGQAGLGVGLAQEAMGPGTLLFETGPARG</sequence>
<gene>
    <name evidence="3" type="ORF">GCM10023144_08070</name>
</gene>
<dbReference type="PANTHER" id="PTHR48080">
    <property type="entry name" value="D-GALACTONATE DEHYDRATASE-RELATED"/>
    <property type="match status" value="1"/>
</dbReference>
<dbReference type="SUPFAM" id="SSF51604">
    <property type="entry name" value="Enolase C-terminal domain-like"/>
    <property type="match status" value="1"/>
</dbReference>
<dbReference type="Pfam" id="PF13378">
    <property type="entry name" value="MR_MLE_C"/>
    <property type="match status" value="1"/>
</dbReference>
<dbReference type="InterPro" id="IPR013341">
    <property type="entry name" value="Mandelate_racemase_N_dom"/>
</dbReference>
<name>A0ABP8GJL3_9BURK</name>
<dbReference type="InterPro" id="IPR013342">
    <property type="entry name" value="Mandelate_racemase_C"/>
</dbReference>
<accession>A0ABP8GJL3</accession>
<proteinExistence type="predicted"/>
<dbReference type="PANTHER" id="PTHR48080:SF2">
    <property type="entry name" value="D-GALACTONATE DEHYDRATASE"/>
    <property type="match status" value="1"/>
</dbReference>
<dbReference type="Proteomes" id="UP001501671">
    <property type="component" value="Unassembled WGS sequence"/>
</dbReference>
<dbReference type="RefSeq" id="WP_345246595.1">
    <property type="nucleotide sequence ID" value="NZ_BAABFO010000003.1"/>
</dbReference>
<keyword evidence="4" id="KW-1185">Reference proteome</keyword>
<feature type="domain" description="Mandelate racemase/muconate lactonizing enzyme C-terminal" evidence="2">
    <location>
        <begin position="130"/>
        <end position="243"/>
    </location>
</feature>
<dbReference type="InterPro" id="IPR029065">
    <property type="entry name" value="Enolase_C-like"/>
</dbReference>
<reference evidence="4" key="1">
    <citation type="journal article" date="2019" name="Int. J. Syst. Evol. Microbiol.">
        <title>The Global Catalogue of Microorganisms (GCM) 10K type strain sequencing project: providing services to taxonomists for standard genome sequencing and annotation.</title>
        <authorList>
            <consortium name="The Broad Institute Genomics Platform"/>
            <consortium name="The Broad Institute Genome Sequencing Center for Infectious Disease"/>
            <person name="Wu L."/>
            <person name="Ma J."/>
        </authorList>
    </citation>
    <scope>NUCLEOTIDE SEQUENCE [LARGE SCALE GENOMIC DNA]</scope>
    <source>
        <strain evidence="4">JCM 17666</strain>
    </source>
</reference>
<evidence type="ECO:0000313" key="4">
    <source>
        <dbReference type="Proteomes" id="UP001501671"/>
    </source>
</evidence>
<evidence type="ECO:0000313" key="3">
    <source>
        <dbReference type="EMBL" id="GAA4325580.1"/>
    </source>
</evidence>
<evidence type="ECO:0000259" key="2">
    <source>
        <dbReference type="SMART" id="SM00922"/>
    </source>
</evidence>